<dbReference type="Proteomes" id="UP001446871">
    <property type="component" value="Unassembled WGS sequence"/>
</dbReference>
<name>A0ABR1WKB3_9PEZI</name>
<dbReference type="Pfam" id="PF23155">
    <property type="entry name" value="DUF7053"/>
    <property type="match status" value="1"/>
</dbReference>
<dbReference type="PANTHER" id="PTHR38117:SF1">
    <property type="entry name" value="DUF3074 DOMAIN-CONTAINING PROTEIN"/>
    <property type="match status" value="1"/>
</dbReference>
<evidence type="ECO:0000313" key="2">
    <source>
        <dbReference type="EMBL" id="KAK8083937.1"/>
    </source>
</evidence>
<evidence type="ECO:0000259" key="1">
    <source>
        <dbReference type="Pfam" id="PF23155"/>
    </source>
</evidence>
<dbReference type="InterPro" id="IPR055481">
    <property type="entry name" value="DUF7053"/>
</dbReference>
<protein>
    <recommendedName>
        <fullName evidence="1">DUF7053 domain-containing protein</fullName>
    </recommendedName>
</protein>
<sequence length="198" mass="21695">MSFLQGGFNLCNKTALPPGVTKSAAIAALQDHDKFLHADPHLTTYKRLDVEDPNNPAVLADYDAYKVPKAIATAGAKREVKVYEVHDHVPNPVWSSDVTSVEEFVDCAEGVWVRVRSPLGVVLETTWFICEKKDGNNRGTLELVQTLVCTCNRLLAALCKSQVDKGWHAVHDKLIQGMVEDRTAVAQQAAEATLTAKV</sequence>
<gene>
    <name evidence="2" type="ORF">PG996_002718</name>
</gene>
<proteinExistence type="predicted"/>
<dbReference type="PANTHER" id="PTHR38117">
    <property type="entry name" value="NACHT AND WD40 DOMAIN PROTEIN"/>
    <property type="match status" value="1"/>
</dbReference>
<feature type="domain" description="DUF7053" evidence="1">
    <location>
        <begin position="10"/>
        <end position="176"/>
    </location>
</feature>
<accession>A0ABR1WKB3</accession>
<organism evidence="2 3">
    <name type="scientific">Apiospora saccharicola</name>
    <dbReference type="NCBI Taxonomy" id="335842"/>
    <lineage>
        <taxon>Eukaryota</taxon>
        <taxon>Fungi</taxon>
        <taxon>Dikarya</taxon>
        <taxon>Ascomycota</taxon>
        <taxon>Pezizomycotina</taxon>
        <taxon>Sordariomycetes</taxon>
        <taxon>Xylariomycetidae</taxon>
        <taxon>Amphisphaeriales</taxon>
        <taxon>Apiosporaceae</taxon>
        <taxon>Apiospora</taxon>
    </lineage>
</organism>
<keyword evidence="3" id="KW-1185">Reference proteome</keyword>
<reference evidence="2 3" key="1">
    <citation type="submission" date="2023-01" db="EMBL/GenBank/DDBJ databases">
        <title>Analysis of 21 Apiospora genomes using comparative genomics revels a genus with tremendous synthesis potential of carbohydrate active enzymes and secondary metabolites.</title>
        <authorList>
            <person name="Sorensen T."/>
        </authorList>
    </citation>
    <scope>NUCLEOTIDE SEQUENCE [LARGE SCALE GENOMIC DNA]</scope>
    <source>
        <strain evidence="2 3">CBS 83171</strain>
    </source>
</reference>
<evidence type="ECO:0000313" key="3">
    <source>
        <dbReference type="Proteomes" id="UP001446871"/>
    </source>
</evidence>
<dbReference type="EMBL" id="JAQQWM010000001">
    <property type="protein sequence ID" value="KAK8083937.1"/>
    <property type="molecule type" value="Genomic_DNA"/>
</dbReference>
<comment type="caution">
    <text evidence="2">The sequence shown here is derived from an EMBL/GenBank/DDBJ whole genome shotgun (WGS) entry which is preliminary data.</text>
</comment>